<accession>A0A6J4L0T1</accession>
<evidence type="ECO:0000256" key="5">
    <source>
        <dbReference type="ARBA" id="ARBA00022989"/>
    </source>
</evidence>
<evidence type="ECO:0000256" key="4">
    <source>
        <dbReference type="ARBA" id="ARBA00022692"/>
    </source>
</evidence>
<comment type="subcellular location">
    <subcellularLocation>
        <location evidence="1">Cell membrane</location>
        <topology evidence="1">Multi-pass membrane protein</topology>
    </subcellularLocation>
</comment>
<dbReference type="AlphaFoldDB" id="A0A6J4L0T1"/>
<dbReference type="PANTHER" id="PTHR33932">
    <property type="entry name" value="NA(+)/H(+) ANTIPORTER SUBUNIT B"/>
    <property type="match status" value="1"/>
</dbReference>
<dbReference type="InterPro" id="IPR007182">
    <property type="entry name" value="MnhB"/>
</dbReference>
<keyword evidence="4 7" id="KW-0812">Transmembrane</keyword>
<dbReference type="EMBL" id="CADCUE010000057">
    <property type="protein sequence ID" value="CAA9320134.1"/>
    <property type="molecule type" value="Genomic_DNA"/>
</dbReference>
<evidence type="ECO:0000313" key="9">
    <source>
        <dbReference type="EMBL" id="CAA9320134.1"/>
    </source>
</evidence>
<name>A0A6J4L0T1_9ACTN</name>
<feature type="transmembrane region" description="Helical" evidence="7">
    <location>
        <begin position="12"/>
        <end position="32"/>
    </location>
</feature>
<dbReference type="InterPro" id="IPR050622">
    <property type="entry name" value="CPA3_antiporter_subunitB"/>
</dbReference>
<feature type="transmembrane region" description="Helical" evidence="7">
    <location>
        <begin position="44"/>
        <end position="66"/>
    </location>
</feature>
<keyword evidence="6 7" id="KW-0472">Membrane</keyword>
<evidence type="ECO:0000256" key="6">
    <source>
        <dbReference type="ARBA" id="ARBA00023136"/>
    </source>
</evidence>
<keyword evidence="5 7" id="KW-1133">Transmembrane helix</keyword>
<dbReference type="PANTHER" id="PTHR33932:SF4">
    <property type="entry name" value="NA(+)_H(+) ANTIPORTER SUBUNIT B"/>
    <property type="match status" value="1"/>
</dbReference>
<sequence>MTGPPQDRRRSVVLETAVRLVFHTVLVFGLYLLFAGHNQPGGGFVGGLVAGCAFVLLDVAGGRAALAAAVPVEPTVPLGVGLLLSAGTGAAAWLFGGQFLESGKVELDLPVLGLVKATSALPFDVGVFLVVVGVVLVALQTLGAQEEA</sequence>
<organism evidence="9">
    <name type="scientific">uncultured Frankineae bacterium</name>
    <dbReference type="NCBI Taxonomy" id="437475"/>
    <lineage>
        <taxon>Bacteria</taxon>
        <taxon>Bacillati</taxon>
        <taxon>Actinomycetota</taxon>
        <taxon>Actinomycetes</taxon>
        <taxon>Frankiales</taxon>
        <taxon>environmental samples</taxon>
    </lineage>
</organism>
<feature type="transmembrane region" description="Helical" evidence="7">
    <location>
        <begin position="120"/>
        <end position="139"/>
    </location>
</feature>
<protein>
    <submittedName>
        <fullName evidence="9">Na(+) H(+) antiporter subunit A / Na(+) H(+) antiporter subunit B</fullName>
    </submittedName>
</protein>
<dbReference type="Pfam" id="PF04039">
    <property type="entry name" value="MnhB"/>
    <property type="match status" value="1"/>
</dbReference>
<evidence type="ECO:0000259" key="8">
    <source>
        <dbReference type="Pfam" id="PF04039"/>
    </source>
</evidence>
<dbReference type="GO" id="GO:0005886">
    <property type="term" value="C:plasma membrane"/>
    <property type="evidence" value="ECO:0007669"/>
    <property type="project" value="UniProtKB-SubCell"/>
</dbReference>
<evidence type="ECO:0000256" key="7">
    <source>
        <dbReference type="SAM" id="Phobius"/>
    </source>
</evidence>
<feature type="domain" description="Na+/H+ antiporter MnhB subunit-related protein" evidence="8">
    <location>
        <begin position="13"/>
        <end position="136"/>
    </location>
</feature>
<comment type="similarity">
    <text evidence="2">Belongs to the CPA3 antiporters (TC 2.A.63) subunit B family.</text>
</comment>
<evidence type="ECO:0000256" key="3">
    <source>
        <dbReference type="ARBA" id="ARBA00022475"/>
    </source>
</evidence>
<proteinExistence type="inferred from homology"/>
<reference evidence="9" key="1">
    <citation type="submission" date="2020-02" db="EMBL/GenBank/DDBJ databases">
        <authorList>
            <person name="Meier V. D."/>
        </authorList>
    </citation>
    <scope>NUCLEOTIDE SEQUENCE</scope>
    <source>
        <strain evidence="9">AVDCRST_MAG16</strain>
    </source>
</reference>
<gene>
    <name evidence="9" type="ORF">AVDCRST_MAG16-756</name>
</gene>
<feature type="transmembrane region" description="Helical" evidence="7">
    <location>
        <begin position="78"/>
        <end position="100"/>
    </location>
</feature>
<evidence type="ECO:0000256" key="2">
    <source>
        <dbReference type="ARBA" id="ARBA00009425"/>
    </source>
</evidence>
<evidence type="ECO:0000256" key="1">
    <source>
        <dbReference type="ARBA" id="ARBA00004651"/>
    </source>
</evidence>
<keyword evidence="3" id="KW-1003">Cell membrane</keyword>